<protein>
    <submittedName>
        <fullName evidence="2">Thioredoxin</fullName>
    </submittedName>
</protein>
<organism evidence="2 3">
    <name type="scientific">Pseudarcicella hirudinis</name>
    <dbReference type="NCBI Taxonomy" id="1079859"/>
    <lineage>
        <taxon>Bacteria</taxon>
        <taxon>Pseudomonadati</taxon>
        <taxon>Bacteroidota</taxon>
        <taxon>Cytophagia</taxon>
        <taxon>Cytophagales</taxon>
        <taxon>Flectobacillaceae</taxon>
        <taxon>Pseudarcicella</taxon>
    </lineage>
</organism>
<dbReference type="InterPro" id="IPR013766">
    <property type="entry name" value="Thioredoxin_domain"/>
</dbReference>
<dbReference type="Proteomes" id="UP000199306">
    <property type="component" value="Unassembled WGS sequence"/>
</dbReference>
<keyword evidence="3" id="KW-1185">Reference proteome</keyword>
<dbReference type="AlphaFoldDB" id="A0A1I5QD13"/>
<evidence type="ECO:0000259" key="1">
    <source>
        <dbReference type="PROSITE" id="PS51352"/>
    </source>
</evidence>
<dbReference type="PROSITE" id="PS51352">
    <property type="entry name" value="THIOREDOXIN_2"/>
    <property type="match status" value="1"/>
</dbReference>
<gene>
    <name evidence="2" type="ORF">SAMN04515674_103134</name>
</gene>
<reference evidence="2 3" key="1">
    <citation type="submission" date="2016-10" db="EMBL/GenBank/DDBJ databases">
        <authorList>
            <person name="de Groot N.N."/>
        </authorList>
    </citation>
    <scope>NUCLEOTIDE SEQUENCE [LARGE SCALE GENOMIC DNA]</scope>
    <source>
        <strain evidence="3">E92,LMG 26720,CCM 7988</strain>
    </source>
</reference>
<feature type="domain" description="Thioredoxin" evidence="1">
    <location>
        <begin position="7"/>
        <end position="148"/>
    </location>
</feature>
<proteinExistence type="predicted"/>
<evidence type="ECO:0000313" key="3">
    <source>
        <dbReference type="Proteomes" id="UP000199306"/>
    </source>
</evidence>
<evidence type="ECO:0000313" key="2">
    <source>
        <dbReference type="EMBL" id="SFP44188.1"/>
    </source>
</evidence>
<dbReference type="Gene3D" id="3.40.30.10">
    <property type="entry name" value="Glutaredoxin"/>
    <property type="match status" value="1"/>
</dbReference>
<dbReference type="InterPro" id="IPR036249">
    <property type="entry name" value="Thioredoxin-like_sf"/>
</dbReference>
<dbReference type="EMBL" id="FOXH01000003">
    <property type="protein sequence ID" value="SFP44188.1"/>
    <property type="molecule type" value="Genomic_DNA"/>
</dbReference>
<dbReference type="OrthoDB" id="922811at2"/>
<accession>A0A1I5QD13</accession>
<name>A0A1I5QD13_9BACT</name>
<dbReference type="SUPFAM" id="SSF52833">
    <property type="entry name" value="Thioredoxin-like"/>
    <property type="match status" value="1"/>
</dbReference>
<sequence length="344" mass="39552">MLKNILYLLTIAICGFTEIHAQNSRGVDFQKFDDIQKVFDLAKAQNKNVFVEAFSPTCQHCEAYIPTFSKTEVGNYYNSGFISYKLDLTQDKSFRFLNKHHIWIPSTPTMMFFDANENLLHIVPAGDEQNNEQGVILFARNALDPAQRTSSYKASYAAGNREVNFLYNYAFVARMTQDTTENIEAMREYAIKVPESQYSSPGNFLILQKIVMDDENPMFRYMISHLIEFSTKNDPKQVKQAAENIIMFSLYSSRGRKFTEEKRKEMKANLAKLGIDAKSIAGRFVVSDVNYALDQKDEEKAFRYINDFYENKPIPVKEADFWCSLLKSRITSPKTDKICKAAGK</sequence>
<dbReference type="STRING" id="1079859.SAMN04515674_103134"/>
<dbReference type="RefSeq" id="WP_092014052.1">
    <property type="nucleotide sequence ID" value="NZ_FOXH01000003.1"/>
</dbReference>